<gene>
    <name evidence="4" type="ORF">VNI00_003036</name>
</gene>
<sequence length="357" mass="40414">MTTPTIWERITVLPKLLPLPFILGYNAFVSLFSSRDKPIARILNERSVRYTTSVLTIPQLQWISPSTTETYRQWTRKHKLPELIEYTPEGVAIMWIGPKDAKDILFVAHGGGFMLPLTDFMLTFWSYVRRQLERQGHAISVVFFEYSIYPNPFPVPLTQACHALSFILETHSNAGIHLAGDSAGGNLILQLFSHTLRPLLEPEVPVSPLTAAESRPRIKNVILISPWTSPGIPLPPRPNERDVDIFTRRIMVEWGNIYIQNTSPTYLPYMRFTDGFGDIARYIPQARVYVFVGAREHLRDDGLGVYEALKGELGKDKVLLELQRDGVHDDPMVHIAAGAQELNEVGNKMVDWLAVGL</sequence>
<proteinExistence type="predicted"/>
<protein>
    <recommendedName>
        <fullName evidence="3">Alpha/beta hydrolase fold-3 domain-containing protein</fullName>
    </recommendedName>
</protein>
<keyword evidence="2" id="KW-1133">Transmembrane helix</keyword>
<evidence type="ECO:0000313" key="5">
    <source>
        <dbReference type="Proteomes" id="UP001383192"/>
    </source>
</evidence>
<dbReference type="Pfam" id="PF07859">
    <property type="entry name" value="Abhydrolase_3"/>
    <property type="match status" value="1"/>
</dbReference>
<keyword evidence="1" id="KW-0378">Hydrolase</keyword>
<feature type="domain" description="Alpha/beta hydrolase fold-3" evidence="3">
    <location>
        <begin position="106"/>
        <end position="316"/>
    </location>
</feature>
<feature type="transmembrane region" description="Helical" evidence="2">
    <location>
        <begin position="104"/>
        <end position="128"/>
    </location>
</feature>
<dbReference type="SUPFAM" id="SSF53474">
    <property type="entry name" value="alpha/beta-Hydrolases"/>
    <property type="match status" value="1"/>
</dbReference>
<dbReference type="Gene3D" id="3.40.50.1820">
    <property type="entry name" value="alpha/beta hydrolase"/>
    <property type="match status" value="1"/>
</dbReference>
<dbReference type="InterPro" id="IPR013094">
    <property type="entry name" value="AB_hydrolase_3"/>
</dbReference>
<dbReference type="PANTHER" id="PTHR48081">
    <property type="entry name" value="AB HYDROLASE SUPERFAMILY PROTEIN C4A8.06C"/>
    <property type="match status" value="1"/>
</dbReference>
<dbReference type="GO" id="GO:0016787">
    <property type="term" value="F:hydrolase activity"/>
    <property type="evidence" value="ECO:0007669"/>
    <property type="project" value="UniProtKB-KW"/>
</dbReference>
<keyword evidence="2" id="KW-0472">Membrane</keyword>
<evidence type="ECO:0000259" key="3">
    <source>
        <dbReference type="Pfam" id="PF07859"/>
    </source>
</evidence>
<dbReference type="EMBL" id="JAYKXP010000007">
    <property type="protein sequence ID" value="KAK7056481.1"/>
    <property type="molecule type" value="Genomic_DNA"/>
</dbReference>
<evidence type="ECO:0000313" key="4">
    <source>
        <dbReference type="EMBL" id="KAK7056481.1"/>
    </source>
</evidence>
<keyword evidence="2" id="KW-0812">Transmembrane</keyword>
<evidence type="ECO:0000256" key="1">
    <source>
        <dbReference type="ARBA" id="ARBA00022801"/>
    </source>
</evidence>
<evidence type="ECO:0000256" key="2">
    <source>
        <dbReference type="SAM" id="Phobius"/>
    </source>
</evidence>
<comment type="caution">
    <text evidence="4">The sequence shown here is derived from an EMBL/GenBank/DDBJ whole genome shotgun (WGS) entry which is preliminary data.</text>
</comment>
<dbReference type="AlphaFoldDB" id="A0AAW0DXG1"/>
<organism evidence="4 5">
    <name type="scientific">Paramarasmius palmivorus</name>
    <dbReference type="NCBI Taxonomy" id="297713"/>
    <lineage>
        <taxon>Eukaryota</taxon>
        <taxon>Fungi</taxon>
        <taxon>Dikarya</taxon>
        <taxon>Basidiomycota</taxon>
        <taxon>Agaricomycotina</taxon>
        <taxon>Agaricomycetes</taxon>
        <taxon>Agaricomycetidae</taxon>
        <taxon>Agaricales</taxon>
        <taxon>Marasmiineae</taxon>
        <taxon>Marasmiaceae</taxon>
        <taxon>Paramarasmius</taxon>
    </lineage>
</organism>
<feature type="transmembrane region" description="Helical" evidence="2">
    <location>
        <begin position="12"/>
        <end position="32"/>
    </location>
</feature>
<dbReference type="PANTHER" id="PTHR48081:SF31">
    <property type="entry name" value="STERYL ACETYL HYDROLASE MUG81-RELATED"/>
    <property type="match status" value="1"/>
</dbReference>
<reference evidence="4 5" key="1">
    <citation type="submission" date="2024-01" db="EMBL/GenBank/DDBJ databases">
        <title>A draft genome for a cacao thread blight-causing isolate of Paramarasmius palmivorus.</title>
        <authorList>
            <person name="Baruah I.K."/>
            <person name="Bukari Y."/>
            <person name="Amoako-Attah I."/>
            <person name="Meinhardt L.W."/>
            <person name="Bailey B.A."/>
            <person name="Cohen S.P."/>
        </authorList>
    </citation>
    <scope>NUCLEOTIDE SEQUENCE [LARGE SCALE GENOMIC DNA]</scope>
    <source>
        <strain evidence="4 5">GH-12</strain>
    </source>
</reference>
<dbReference type="InterPro" id="IPR029058">
    <property type="entry name" value="AB_hydrolase_fold"/>
</dbReference>
<dbReference type="Proteomes" id="UP001383192">
    <property type="component" value="Unassembled WGS sequence"/>
</dbReference>
<keyword evidence="5" id="KW-1185">Reference proteome</keyword>
<name>A0AAW0DXG1_9AGAR</name>
<accession>A0AAW0DXG1</accession>
<dbReference type="InterPro" id="IPR050300">
    <property type="entry name" value="GDXG_lipolytic_enzyme"/>
</dbReference>